<evidence type="ECO:0000313" key="14">
    <source>
        <dbReference type="RefSeq" id="XP_003741453.1"/>
    </source>
</evidence>
<proteinExistence type="inferred from homology"/>
<dbReference type="PANTHER" id="PTHR24249:SF418">
    <property type="entry name" value="G-PROTEIN COUPLED RECEPTORS FAMILY 1 PROFILE DOMAIN-CONTAINING PROTEIN"/>
    <property type="match status" value="1"/>
</dbReference>
<dbReference type="InterPro" id="IPR050569">
    <property type="entry name" value="TAAR"/>
</dbReference>
<evidence type="ECO:0000256" key="1">
    <source>
        <dbReference type="ARBA" id="ARBA00004651"/>
    </source>
</evidence>
<dbReference type="RefSeq" id="XP_003741453.1">
    <property type="nucleotide sequence ID" value="XM_003741405.2"/>
</dbReference>
<feature type="transmembrane region" description="Helical" evidence="10">
    <location>
        <begin position="176"/>
        <end position="200"/>
    </location>
</feature>
<keyword evidence="8" id="KW-0675">Receptor</keyword>
<dbReference type="GeneID" id="100905618"/>
<feature type="chain" id="PRO_5042479960" evidence="11">
    <location>
        <begin position="18"/>
        <end position="470"/>
    </location>
</feature>
<evidence type="ECO:0000256" key="5">
    <source>
        <dbReference type="ARBA" id="ARBA00022989"/>
    </source>
</evidence>
<keyword evidence="7 10" id="KW-0472">Membrane</keyword>
<keyword evidence="4 10" id="KW-0812">Transmembrane</keyword>
<dbReference type="GO" id="GO:0004930">
    <property type="term" value="F:G protein-coupled receptor activity"/>
    <property type="evidence" value="ECO:0007669"/>
    <property type="project" value="UniProtKB-KW"/>
</dbReference>
<name>A0AAJ6QRL2_9ACAR</name>
<evidence type="ECO:0000256" key="11">
    <source>
        <dbReference type="SAM" id="SignalP"/>
    </source>
</evidence>
<dbReference type="KEGG" id="goe:100905618"/>
<dbReference type="PROSITE" id="PS50262">
    <property type="entry name" value="G_PROTEIN_RECEP_F1_2"/>
    <property type="match status" value="1"/>
</dbReference>
<evidence type="ECO:0000313" key="13">
    <source>
        <dbReference type="Proteomes" id="UP000694867"/>
    </source>
</evidence>
<dbReference type="InterPro" id="IPR017452">
    <property type="entry name" value="GPCR_Rhodpsn_7TM"/>
</dbReference>
<reference evidence="14" key="1">
    <citation type="submission" date="2025-08" db="UniProtKB">
        <authorList>
            <consortium name="RefSeq"/>
        </authorList>
    </citation>
    <scope>IDENTIFICATION</scope>
</reference>
<feature type="transmembrane region" description="Helical" evidence="10">
    <location>
        <begin position="351"/>
        <end position="372"/>
    </location>
</feature>
<comment type="similarity">
    <text evidence="2">Belongs to the G-protein coupled receptor 1 family.</text>
</comment>
<protein>
    <submittedName>
        <fullName evidence="14">Adrenocorticotropic hormone receptor-like</fullName>
    </submittedName>
</protein>
<keyword evidence="11" id="KW-0732">Signal</keyword>
<feature type="transmembrane region" description="Helical" evidence="10">
    <location>
        <begin position="102"/>
        <end position="125"/>
    </location>
</feature>
<keyword evidence="3" id="KW-1003">Cell membrane</keyword>
<comment type="subcellular location">
    <subcellularLocation>
        <location evidence="1">Cell membrane</location>
        <topology evidence="1">Multi-pass membrane protein</topology>
    </subcellularLocation>
</comment>
<dbReference type="PRINTS" id="PR00237">
    <property type="entry name" value="GPCRRHODOPSN"/>
</dbReference>
<evidence type="ECO:0000256" key="9">
    <source>
        <dbReference type="ARBA" id="ARBA00023224"/>
    </source>
</evidence>
<keyword evidence="6" id="KW-0297">G-protein coupled receptor</keyword>
<gene>
    <name evidence="14" type="primary">LOC100905618</name>
</gene>
<accession>A0AAJ6QRL2</accession>
<feature type="transmembrane region" description="Helical" evidence="10">
    <location>
        <begin position="137"/>
        <end position="156"/>
    </location>
</feature>
<evidence type="ECO:0000256" key="7">
    <source>
        <dbReference type="ARBA" id="ARBA00023136"/>
    </source>
</evidence>
<dbReference type="Pfam" id="PF00001">
    <property type="entry name" value="7tm_1"/>
    <property type="match status" value="1"/>
</dbReference>
<feature type="transmembrane region" description="Helical" evidence="10">
    <location>
        <begin position="315"/>
        <end position="339"/>
    </location>
</feature>
<dbReference type="SUPFAM" id="SSF81321">
    <property type="entry name" value="Family A G protein-coupled receptor-like"/>
    <property type="match status" value="1"/>
</dbReference>
<dbReference type="Proteomes" id="UP000694867">
    <property type="component" value="Unplaced"/>
</dbReference>
<keyword evidence="5 10" id="KW-1133">Transmembrane helix</keyword>
<evidence type="ECO:0000256" key="6">
    <source>
        <dbReference type="ARBA" id="ARBA00023040"/>
    </source>
</evidence>
<feature type="signal peptide" evidence="11">
    <location>
        <begin position="1"/>
        <end position="17"/>
    </location>
</feature>
<feature type="transmembrane region" description="Helical" evidence="10">
    <location>
        <begin position="221"/>
        <end position="241"/>
    </location>
</feature>
<organism evidence="13 14">
    <name type="scientific">Galendromus occidentalis</name>
    <name type="common">western predatory mite</name>
    <dbReference type="NCBI Taxonomy" id="34638"/>
    <lineage>
        <taxon>Eukaryota</taxon>
        <taxon>Metazoa</taxon>
        <taxon>Ecdysozoa</taxon>
        <taxon>Arthropoda</taxon>
        <taxon>Chelicerata</taxon>
        <taxon>Arachnida</taxon>
        <taxon>Acari</taxon>
        <taxon>Parasitiformes</taxon>
        <taxon>Mesostigmata</taxon>
        <taxon>Gamasina</taxon>
        <taxon>Phytoseioidea</taxon>
        <taxon>Phytoseiidae</taxon>
        <taxon>Typhlodrominae</taxon>
        <taxon>Galendromus</taxon>
    </lineage>
</organism>
<evidence type="ECO:0000259" key="12">
    <source>
        <dbReference type="PROSITE" id="PS50262"/>
    </source>
</evidence>
<keyword evidence="13" id="KW-1185">Reference proteome</keyword>
<sequence length="470" mass="52832">MILRLVPSLLLINLGAAQMLPPSLNTRTPHVQQDAVLTERVDVGQLVGDVGATADYSDSFNLSDPCTNESYTASGNFEQNCSQIAVTSTEDYELLAFRIVCYQWLIVFMSIAMVASIVTNLMVLFSARYIRKVTPTVFFSLSLVAANAYATIIFTLSMTINSFLTTFIRWSPNVCWALLLEVFRMTGLSASALHLLALAINHYVGILRPLHYASTVTRRRLTLVIIALWVVPFIIYLFLFLDRPENDFYRMDCNFQFMKKLPFRLTVSSLFCVPLIIMTVLYIHIFITVKRNHSGFLMGQKNQAGNQHIKRNVKAVITTLLILGTYLIGYMPAVVFYVLTCDECLCPLSKLSGRTVTVFGVLTNCLIFVKCLSDPIIYTIRMPEVRNGLRRMWLTRCCTKYLPGTQGGSDRKRTMTSTRSDMIPLNRRSAHDRIVAGNYDESPAHNGTGYKHLRAKTSLNSAAKTETALA</sequence>
<evidence type="ECO:0000256" key="8">
    <source>
        <dbReference type="ARBA" id="ARBA00023170"/>
    </source>
</evidence>
<dbReference type="AlphaFoldDB" id="A0AAJ6QRL2"/>
<dbReference type="CDD" id="cd00637">
    <property type="entry name" value="7tm_classA_rhodopsin-like"/>
    <property type="match status" value="1"/>
</dbReference>
<dbReference type="InterPro" id="IPR000276">
    <property type="entry name" value="GPCR_Rhodpsn"/>
</dbReference>
<keyword evidence="9" id="KW-0807">Transducer</keyword>
<feature type="transmembrane region" description="Helical" evidence="10">
    <location>
        <begin position="261"/>
        <end position="287"/>
    </location>
</feature>
<evidence type="ECO:0000256" key="2">
    <source>
        <dbReference type="ARBA" id="ARBA00010663"/>
    </source>
</evidence>
<evidence type="ECO:0000256" key="3">
    <source>
        <dbReference type="ARBA" id="ARBA00022475"/>
    </source>
</evidence>
<dbReference type="Gene3D" id="1.20.1070.10">
    <property type="entry name" value="Rhodopsin 7-helix transmembrane proteins"/>
    <property type="match status" value="1"/>
</dbReference>
<dbReference type="GO" id="GO:0005886">
    <property type="term" value="C:plasma membrane"/>
    <property type="evidence" value="ECO:0007669"/>
    <property type="project" value="UniProtKB-SubCell"/>
</dbReference>
<evidence type="ECO:0000256" key="10">
    <source>
        <dbReference type="SAM" id="Phobius"/>
    </source>
</evidence>
<evidence type="ECO:0000256" key="4">
    <source>
        <dbReference type="ARBA" id="ARBA00022692"/>
    </source>
</evidence>
<feature type="domain" description="G-protein coupled receptors family 1 profile" evidence="12">
    <location>
        <begin position="119"/>
        <end position="378"/>
    </location>
</feature>
<dbReference type="PANTHER" id="PTHR24249">
    <property type="entry name" value="HISTAMINE RECEPTOR-RELATED G-PROTEIN COUPLED RECEPTOR"/>
    <property type="match status" value="1"/>
</dbReference>